<dbReference type="PANTHER" id="PTHR42852:SF6">
    <property type="entry name" value="THIOL:DISULFIDE INTERCHANGE PROTEIN DSBE"/>
    <property type="match status" value="1"/>
</dbReference>
<dbReference type="InterPro" id="IPR036249">
    <property type="entry name" value="Thioredoxin-like_sf"/>
</dbReference>
<evidence type="ECO:0000259" key="6">
    <source>
        <dbReference type="PROSITE" id="PS51352"/>
    </source>
</evidence>
<feature type="domain" description="Thioredoxin" evidence="6">
    <location>
        <begin position="59"/>
        <end position="199"/>
    </location>
</feature>
<evidence type="ECO:0000256" key="2">
    <source>
        <dbReference type="ARBA" id="ARBA00022748"/>
    </source>
</evidence>
<sequence>MKLTTARVLVVAVAAGALGVLASLWWSGSPLLRSDTGQGASQATRESSASQPPPGVKPARAGEPMPTIALPDLQGRMQSLPDAYAGRPLLINVWASWCGPCIEEMPELDRYARIQGPTGVQVIGLALDTPANIREFLGRVPVNYPILVDTPGPADASVWLGNRKGVLPYSVLVDADGKILKQKVGPFASGEIDGWADLP</sequence>
<dbReference type="Proteomes" id="UP001254759">
    <property type="component" value="Unassembled WGS sequence"/>
</dbReference>
<evidence type="ECO:0000256" key="4">
    <source>
        <dbReference type="ARBA" id="ARBA00023284"/>
    </source>
</evidence>
<evidence type="ECO:0000256" key="5">
    <source>
        <dbReference type="SAM" id="MobiDB-lite"/>
    </source>
</evidence>
<keyword evidence="8" id="KW-1185">Reference proteome</keyword>
<evidence type="ECO:0000256" key="1">
    <source>
        <dbReference type="ARBA" id="ARBA00004196"/>
    </source>
</evidence>
<dbReference type="GO" id="GO:0016853">
    <property type="term" value="F:isomerase activity"/>
    <property type="evidence" value="ECO:0007669"/>
    <property type="project" value="UniProtKB-KW"/>
</dbReference>
<dbReference type="Pfam" id="PF08534">
    <property type="entry name" value="Redoxin"/>
    <property type="match status" value="1"/>
</dbReference>
<keyword evidence="2" id="KW-0201">Cytochrome c-type biogenesis</keyword>
<evidence type="ECO:0000256" key="3">
    <source>
        <dbReference type="ARBA" id="ARBA00023157"/>
    </source>
</evidence>
<keyword evidence="7" id="KW-0413">Isomerase</keyword>
<reference evidence="7 8" key="1">
    <citation type="submission" date="2023-07" db="EMBL/GenBank/DDBJ databases">
        <title>Sorghum-associated microbial communities from plants grown in Nebraska, USA.</title>
        <authorList>
            <person name="Schachtman D."/>
        </authorList>
    </citation>
    <scope>NUCLEOTIDE SEQUENCE [LARGE SCALE GENOMIC DNA]</scope>
    <source>
        <strain evidence="7 8">BE107</strain>
    </source>
</reference>
<feature type="compositionally biased region" description="Polar residues" evidence="5">
    <location>
        <begin position="35"/>
        <end position="50"/>
    </location>
</feature>
<accession>A0ABU1RR54</accession>
<evidence type="ECO:0000313" key="7">
    <source>
        <dbReference type="EMBL" id="MDR6841261.1"/>
    </source>
</evidence>
<proteinExistence type="predicted"/>
<name>A0ABU1RR54_9GAMM</name>
<feature type="region of interest" description="Disordered" evidence="5">
    <location>
        <begin position="35"/>
        <end position="65"/>
    </location>
</feature>
<dbReference type="InterPro" id="IPR013740">
    <property type="entry name" value="Redoxin"/>
</dbReference>
<keyword evidence="3" id="KW-1015">Disulfide bond</keyword>
<dbReference type="CDD" id="cd02966">
    <property type="entry name" value="TlpA_like_family"/>
    <property type="match status" value="1"/>
</dbReference>
<organism evidence="7 8">
    <name type="scientific">Pseudoxanthomonas sacheonensis</name>
    <dbReference type="NCBI Taxonomy" id="443615"/>
    <lineage>
        <taxon>Bacteria</taxon>
        <taxon>Pseudomonadati</taxon>
        <taxon>Pseudomonadota</taxon>
        <taxon>Gammaproteobacteria</taxon>
        <taxon>Lysobacterales</taxon>
        <taxon>Lysobacteraceae</taxon>
        <taxon>Pseudoxanthomonas</taxon>
    </lineage>
</organism>
<dbReference type="InterPro" id="IPR050553">
    <property type="entry name" value="Thioredoxin_ResA/DsbE_sf"/>
</dbReference>
<dbReference type="PANTHER" id="PTHR42852">
    <property type="entry name" value="THIOL:DISULFIDE INTERCHANGE PROTEIN DSBE"/>
    <property type="match status" value="1"/>
</dbReference>
<comment type="subcellular location">
    <subcellularLocation>
        <location evidence="1">Cell envelope</location>
    </subcellularLocation>
</comment>
<keyword evidence="4" id="KW-0676">Redox-active center</keyword>
<dbReference type="PROSITE" id="PS51352">
    <property type="entry name" value="THIOREDOXIN_2"/>
    <property type="match status" value="1"/>
</dbReference>
<dbReference type="InterPro" id="IPR013766">
    <property type="entry name" value="Thioredoxin_domain"/>
</dbReference>
<dbReference type="SUPFAM" id="SSF52833">
    <property type="entry name" value="Thioredoxin-like"/>
    <property type="match status" value="1"/>
</dbReference>
<dbReference type="EMBL" id="JAVDTT010000002">
    <property type="protein sequence ID" value="MDR6841261.1"/>
    <property type="molecule type" value="Genomic_DNA"/>
</dbReference>
<dbReference type="RefSeq" id="WP_310091884.1">
    <property type="nucleotide sequence ID" value="NZ_JAVDTT010000002.1"/>
</dbReference>
<protein>
    <submittedName>
        <fullName evidence="7">Thiol-disulfide isomerase/thioredoxin</fullName>
    </submittedName>
</protein>
<evidence type="ECO:0000313" key="8">
    <source>
        <dbReference type="Proteomes" id="UP001254759"/>
    </source>
</evidence>
<dbReference type="Gene3D" id="3.40.30.10">
    <property type="entry name" value="Glutaredoxin"/>
    <property type="match status" value="1"/>
</dbReference>
<gene>
    <name evidence="7" type="ORF">J2W94_001546</name>
</gene>
<comment type="caution">
    <text evidence="7">The sequence shown here is derived from an EMBL/GenBank/DDBJ whole genome shotgun (WGS) entry which is preliminary data.</text>
</comment>